<dbReference type="AlphaFoldDB" id="A0AA38U5I0"/>
<comment type="caution">
    <text evidence="2">The sequence shown here is derived from an EMBL/GenBank/DDBJ whole genome shotgun (WGS) entry which is preliminary data.</text>
</comment>
<reference evidence="2" key="1">
    <citation type="submission" date="2022-08" db="EMBL/GenBank/DDBJ databases">
        <authorList>
            <consortium name="DOE Joint Genome Institute"/>
            <person name="Min B."/>
            <person name="Riley R."/>
            <person name="Sierra-Patev S."/>
            <person name="Naranjo-Ortiz M."/>
            <person name="Looney B."/>
            <person name="Konkel Z."/>
            <person name="Slot J.C."/>
            <person name="Sakamoto Y."/>
            <person name="Steenwyk J.L."/>
            <person name="Rokas A."/>
            <person name="Carro J."/>
            <person name="Camarero S."/>
            <person name="Ferreira P."/>
            <person name="Molpeceres G."/>
            <person name="Ruiz-Duenas F.J."/>
            <person name="Serrano A."/>
            <person name="Henrissat B."/>
            <person name="Drula E."/>
            <person name="Hughes K.W."/>
            <person name="Mata J.L."/>
            <person name="Ishikawa N.K."/>
            <person name="Vargas-Isla R."/>
            <person name="Ushijima S."/>
            <person name="Smith C.A."/>
            <person name="Ahrendt S."/>
            <person name="Andreopoulos W."/>
            <person name="He G."/>
            <person name="Labutti K."/>
            <person name="Lipzen A."/>
            <person name="Ng V."/>
            <person name="Sandor L."/>
            <person name="Barry K."/>
            <person name="Martinez A.T."/>
            <person name="Xiao Y."/>
            <person name="Gibbons J.G."/>
            <person name="Terashima K."/>
            <person name="Hibbett D.S."/>
            <person name="Grigoriev I.V."/>
        </authorList>
    </citation>
    <scope>NUCLEOTIDE SEQUENCE</scope>
    <source>
        <strain evidence="2">TFB9207</strain>
    </source>
</reference>
<protein>
    <submittedName>
        <fullName evidence="2">Uncharacterized protein</fullName>
    </submittedName>
</protein>
<name>A0AA38U5I0_9AGAR</name>
<evidence type="ECO:0000313" key="2">
    <source>
        <dbReference type="EMBL" id="KAJ3832724.1"/>
    </source>
</evidence>
<feature type="region of interest" description="Disordered" evidence="1">
    <location>
        <begin position="393"/>
        <end position="413"/>
    </location>
</feature>
<keyword evidence="3" id="KW-1185">Reference proteome</keyword>
<sequence>MPRILPRLLKKLEETLSQEGFDDFNLNHYRFRGKSLWKPPPPNPYPSFKPSDYPKSILLEPQNPITSSRDYIRRKTLPPRVYLPERAQKRKNDLSDSPRRMSEEERGWWASPYLRMLSSPLRRCFQTQQLLPSAFLIRLGVFQAPSYKPSRFITPNSPPEAVLLPDGLEHSKFRARRSGKGGYILCWKDAIERSRISGTYKRIVFNARLPSILDQIRHLLRLRVLQELQLVVDALRFRPLELVDKDRPLIRRLSRTEWHQLRTTGVMPDTVTEDVMAVIVVPPLNRHPVTKERPKGLMSSLPTSSSDTEELKPPKFHRLALPLCTLHPTRSTDSDTLPRVDPLHVDFRSQIPLYNGVSLFPDPSQRAMLLKLLCRVLAMERNARAKPIIAMREAEARSSNSPTLAQDKKDDESQANNRASHAFVLCSDAHAALSTDMASVGLALWRIPMFEGFGWDTDLSARTKEDGVSEIPEGDAIDNEDASELLESPWVERYKYRSMFGDERYRVRI</sequence>
<accession>A0AA38U5I0</accession>
<organism evidence="2 3">
    <name type="scientific">Lentinula raphanica</name>
    <dbReference type="NCBI Taxonomy" id="153919"/>
    <lineage>
        <taxon>Eukaryota</taxon>
        <taxon>Fungi</taxon>
        <taxon>Dikarya</taxon>
        <taxon>Basidiomycota</taxon>
        <taxon>Agaricomycotina</taxon>
        <taxon>Agaricomycetes</taxon>
        <taxon>Agaricomycetidae</taxon>
        <taxon>Agaricales</taxon>
        <taxon>Marasmiineae</taxon>
        <taxon>Omphalotaceae</taxon>
        <taxon>Lentinula</taxon>
    </lineage>
</organism>
<gene>
    <name evidence="2" type="ORF">F5878DRAFT_634489</name>
</gene>
<evidence type="ECO:0000313" key="3">
    <source>
        <dbReference type="Proteomes" id="UP001163846"/>
    </source>
</evidence>
<dbReference type="EMBL" id="MU806870">
    <property type="protein sequence ID" value="KAJ3832724.1"/>
    <property type="molecule type" value="Genomic_DNA"/>
</dbReference>
<proteinExistence type="predicted"/>
<dbReference type="Proteomes" id="UP001163846">
    <property type="component" value="Unassembled WGS sequence"/>
</dbReference>
<evidence type="ECO:0000256" key="1">
    <source>
        <dbReference type="SAM" id="MobiDB-lite"/>
    </source>
</evidence>
<feature type="region of interest" description="Disordered" evidence="1">
    <location>
        <begin position="290"/>
        <end position="312"/>
    </location>
</feature>